<name>A0A1V4K3E3_PATFA</name>
<dbReference type="EMBL" id="LSYS01005191">
    <property type="protein sequence ID" value="OPJ78397.1"/>
    <property type="molecule type" value="Genomic_DNA"/>
</dbReference>
<reference evidence="1 2" key="1">
    <citation type="submission" date="2016-02" db="EMBL/GenBank/DDBJ databases">
        <title>Band-tailed pigeon sequencing and assembly.</title>
        <authorList>
            <person name="Soares A.E."/>
            <person name="Novak B.J."/>
            <person name="Rice E.S."/>
            <person name="O'Connell B."/>
            <person name="Chang D."/>
            <person name="Weber S."/>
            <person name="Shapiro B."/>
        </authorList>
    </citation>
    <scope>NUCLEOTIDE SEQUENCE [LARGE SCALE GENOMIC DNA]</scope>
    <source>
        <strain evidence="1">BTP2013</strain>
        <tissue evidence="1">Blood</tissue>
    </source>
</reference>
<sequence length="72" mass="8433">MRYRLAQQWWKGNETARGTFEPGKTTGIVILNNKSMPVRLHGCFWLRSRRKHKLGLSLSKDFLTSELQTARE</sequence>
<keyword evidence="2" id="KW-1185">Reference proteome</keyword>
<dbReference type="AlphaFoldDB" id="A0A1V4K3E3"/>
<accession>A0A1V4K3E3</accession>
<gene>
    <name evidence="1" type="ORF">AV530_015330</name>
</gene>
<evidence type="ECO:0000313" key="2">
    <source>
        <dbReference type="Proteomes" id="UP000190648"/>
    </source>
</evidence>
<proteinExistence type="predicted"/>
<comment type="caution">
    <text evidence="1">The sequence shown here is derived from an EMBL/GenBank/DDBJ whole genome shotgun (WGS) entry which is preliminary data.</text>
</comment>
<organism evidence="1 2">
    <name type="scientific">Patagioenas fasciata monilis</name>
    <dbReference type="NCBI Taxonomy" id="372326"/>
    <lineage>
        <taxon>Eukaryota</taxon>
        <taxon>Metazoa</taxon>
        <taxon>Chordata</taxon>
        <taxon>Craniata</taxon>
        <taxon>Vertebrata</taxon>
        <taxon>Euteleostomi</taxon>
        <taxon>Archelosauria</taxon>
        <taxon>Archosauria</taxon>
        <taxon>Dinosauria</taxon>
        <taxon>Saurischia</taxon>
        <taxon>Theropoda</taxon>
        <taxon>Coelurosauria</taxon>
        <taxon>Aves</taxon>
        <taxon>Neognathae</taxon>
        <taxon>Neoaves</taxon>
        <taxon>Columbimorphae</taxon>
        <taxon>Columbiformes</taxon>
        <taxon>Columbidae</taxon>
        <taxon>Patagioenas</taxon>
    </lineage>
</organism>
<protein>
    <submittedName>
        <fullName evidence="1">Uncharacterized protein</fullName>
    </submittedName>
</protein>
<evidence type="ECO:0000313" key="1">
    <source>
        <dbReference type="EMBL" id="OPJ78397.1"/>
    </source>
</evidence>
<dbReference type="Proteomes" id="UP000190648">
    <property type="component" value="Unassembled WGS sequence"/>
</dbReference>